<dbReference type="SMART" id="SM00028">
    <property type="entry name" value="TPR"/>
    <property type="match status" value="4"/>
</dbReference>
<feature type="repeat" description="TPR" evidence="3">
    <location>
        <begin position="72"/>
        <end position="105"/>
    </location>
</feature>
<dbReference type="PANTHER" id="PTHR44227">
    <property type="match status" value="1"/>
</dbReference>
<dbReference type="OMA" id="AFEYKEA"/>
<protein>
    <recommendedName>
        <fullName evidence="6">Tetratricopeptide repeat protein</fullName>
    </recommendedName>
</protein>
<dbReference type="Pfam" id="PF13414">
    <property type="entry name" value="TPR_11"/>
    <property type="match status" value="1"/>
</dbReference>
<accession>A0A813DJU0</accession>
<dbReference type="InterPro" id="IPR019734">
    <property type="entry name" value="TPR_rpt"/>
</dbReference>
<evidence type="ECO:0000256" key="1">
    <source>
        <dbReference type="ARBA" id="ARBA00022737"/>
    </source>
</evidence>
<keyword evidence="2 3" id="KW-0802">TPR repeat</keyword>
<dbReference type="PANTHER" id="PTHR44227:SF3">
    <property type="entry name" value="PROTEIN O-MANNOSYL-TRANSFERASE TMTC4"/>
    <property type="match status" value="1"/>
</dbReference>
<dbReference type="EMBL" id="CAJNNV010001797">
    <property type="protein sequence ID" value="CAE8585858.1"/>
    <property type="molecule type" value="Genomic_DNA"/>
</dbReference>
<proteinExistence type="predicted"/>
<reference evidence="4" key="1">
    <citation type="submission" date="2021-02" db="EMBL/GenBank/DDBJ databases">
        <authorList>
            <person name="Dougan E. K."/>
            <person name="Rhodes N."/>
            <person name="Thang M."/>
            <person name="Chan C."/>
        </authorList>
    </citation>
    <scope>NUCLEOTIDE SEQUENCE</scope>
</reference>
<dbReference type="Proteomes" id="UP000654075">
    <property type="component" value="Unassembled WGS sequence"/>
</dbReference>
<dbReference type="Gene3D" id="1.25.40.10">
    <property type="entry name" value="Tetratricopeptide repeat domain"/>
    <property type="match status" value="1"/>
</dbReference>
<dbReference type="Pfam" id="PF13424">
    <property type="entry name" value="TPR_12"/>
    <property type="match status" value="1"/>
</dbReference>
<name>A0A813DJU0_POLGL</name>
<sequence>DALRQRQLGASLREQGDFPGAEAALREAMRLAPAEGTADVAFGLGAILGQRGDALAAAEFFREALAADPRHADANLGLGISYMEIGQIKNAVLSFRQSVQACPQNPIALYNLGVALEQYSQSCTEKDLKAVLAEAELALTAASAFDPDTADYLSQLGVVLLRSGKPVKAIEAFEKALRVDPTHEGAADNIRAFEAAHIADPSSESLDTALRAEAAYLRRPEAALEGNSSLELLLATGDDLEF</sequence>
<dbReference type="PROSITE" id="PS50005">
    <property type="entry name" value="TPR"/>
    <property type="match status" value="3"/>
</dbReference>
<dbReference type="Pfam" id="PF00515">
    <property type="entry name" value="TPR_1"/>
    <property type="match status" value="1"/>
</dbReference>
<dbReference type="AlphaFoldDB" id="A0A813DJU0"/>
<gene>
    <name evidence="4" type="ORF">PGLA1383_LOCUS4757</name>
</gene>
<dbReference type="PROSITE" id="PS50293">
    <property type="entry name" value="TPR_REGION"/>
    <property type="match status" value="1"/>
</dbReference>
<evidence type="ECO:0000256" key="3">
    <source>
        <dbReference type="PROSITE-ProRule" id="PRU00339"/>
    </source>
</evidence>
<evidence type="ECO:0000256" key="2">
    <source>
        <dbReference type="ARBA" id="ARBA00022803"/>
    </source>
</evidence>
<dbReference type="SUPFAM" id="SSF48452">
    <property type="entry name" value="TPR-like"/>
    <property type="match status" value="1"/>
</dbReference>
<dbReference type="InterPro" id="IPR052346">
    <property type="entry name" value="O-mannosyl-transferase_TMTC"/>
</dbReference>
<evidence type="ECO:0000313" key="5">
    <source>
        <dbReference type="Proteomes" id="UP000654075"/>
    </source>
</evidence>
<feature type="repeat" description="TPR" evidence="3">
    <location>
        <begin position="150"/>
        <end position="183"/>
    </location>
</feature>
<feature type="repeat" description="TPR" evidence="3">
    <location>
        <begin position="38"/>
        <end position="71"/>
    </location>
</feature>
<comment type="caution">
    <text evidence="4">The sequence shown here is derived from an EMBL/GenBank/DDBJ whole genome shotgun (WGS) entry which is preliminary data.</text>
</comment>
<keyword evidence="5" id="KW-1185">Reference proteome</keyword>
<keyword evidence="1" id="KW-0677">Repeat</keyword>
<dbReference type="InterPro" id="IPR011990">
    <property type="entry name" value="TPR-like_helical_dom_sf"/>
</dbReference>
<feature type="non-terminal residue" evidence="4">
    <location>
        <position position="242"/>
    </location>
</feature>
<evidence type="ECO:0008006" key="6">
    <source>
        <dbReference type="Google" id="ProtNLM"/>
    </source>
</evidence>
<evidence type="ECO:0000313" key="4">
    <source>
        <dbReference type="EMBL" id="CAE8585858.1"/>
    </source>
</evidence>
<organism evidence="4 5">
    <name type="scientific">Polarella glacialis</name>
    <name type="common">Dinoflagellate</name>
    <dbReference type="NCBI Taxonomy" id="89957"/>
    <lineage>
        <taxon>Eukaryota</taxon>
        <taxon>Sar</taxon>
        <taxon>Alveolata</taxon>
        <taxon>Dinophyceae</taxon>
        <taxon>Suessiales</taxon>
        <taxon>Suessiaceae</taxon>
        <taxon>Polarella</taxon>
    </lineage>
</organism>